<dbReference type="Pfam" id="PF00630">
    <property type="entry name" value="Filamin"/>
    <property type="match status" value="1"/>
</dbReference>
<evidence type="ECO:0000256" key="1">
    <source>
        <dbReference type="PROSITE-ProRule" id="PRU00087"/>
    </source>
</evidence>
<feature type="region of interest" description="Disordered" evidence="2">
    <location>
        <begin position="476"/>
        <end position="495"/>
    </location>
</feature>
<keyword evidence="4" id="KW-1185">Reference proteome</keyword>
<feature type="region of interest" description="Disordered" evidence="2">
    <location>
        <begin position="1"/>
        <end position="34"/>
    </location>
</feature>
<comment type="caution">
    <text evidence="3">The sequence shown here is derived from an EMBL/GenBank/DDBJ whole genome shotgun (WGS) entry which is preliminary data.</text>
</comment>
<feature type="compositionally biased region" description="Basic and acidic residues" evidence="2">
    <location>
        <begin position="47"/>
        <end position="57"/>
    </location>
</feature>
<dbReference type="InterPro" id="IPR017868">
    <property type="entry name" value="Filamin/ABP280_repeat-like"/>
</dbReference>
<feature type="compositionally biased region" description="Basic and acidic residues" evidence="2">
    <location>
        <begin position="405"/>
        <end position="421"/>
    </location>
</feature>
<feature type="region of interest" description="Disordered" evidence="2">
    <location>
        <begin position="123"/>
        <end position="148"/>
    </location>
</feature>
<dbReference type="Proteomes" id="UP001186944">
    <property type="component" value="Unassembled WGS sequence"/>
</dbReference>
<evidence type="ECO:0000313" key="4">
    <source>
        <dbReference type="Proteomes" id="UP001186944"/>
    </source>
</evidence>
<feature type="region of interest" description="Disordered" evidence="2">
    <location>
        <begin position="642"/>
        <end position="681"/>
    </location>
</feature>
<feature type="compositionally biased region" description="Basic and acidic residues" evidence="2">
    <location>
        <begin position="123"/>
        <end position="132"/>
    </location>
</feature>
<dbReference type="AlphaFoldDB" id="A0AA88Y3H4"/>
<feature type="compositionally biased region" description="Polar residues" evidence="2">
    <location>
        <begin position="665"/>
        <end position="681"/>
    </location>
</feature>
<dbReference type="SUPFAM" id="SSF81296">
    <property type="entry name" value="E set domains"/>
    <property type="match status" value="1"/>
</dbReference>
<feature type="compositionally biased region" description="Polar residues" evidence="2">
    <location>
        <begin position="133"/>
        <end position="148"/>
    </location>
</feature>
<name>A0AA88Y3H4_PINIB</name>
<dbReference type="InterPro" id="IPR001298">
    <property type="entry name" value="Filamin/ABP280_rpt"/>
</dbReference>
<feature type="compositionally biased region" description="Low complexity" evidence="2">
    <location>
        <begin position="642"/>
        <end position="664"/>
    </location>
</feature>
<evidence type="ECO:0000313" key="3">
    <source>
        <dbReference type="EMBL" id="KAK3095232.1"/>
    </source>
</evidence>
<dbReference type="SMART" id="SM00557">
    <property type="entry name" value="IG_FLMN"/>
    <property type="match status" value="1"/>
</dbReference>
<reference evidence="3" key="1">
    <citation type="submission" date="2019-08" db="EMBL/GenBank/DDBJ databases">
        <title>The improved chromosome-level genome for the pearl oyster Pinctada fucata martensii using PacBio sequencing and Hi-C.</title>
        <authorList>
            <person name="Zheng Z."/>
        </authorList>
    </citation>
    <scope>NUCLEOTIDE SEQUENCE</scope>
    <source>
        <strain evidence="3">ZZ-2019</strain>
        <tissue evidence="3">Adductor muscle</tissue>
    </source>
</reference>
<feature type="compositionally biased region" description="Basic residues" evidence="2">
    <location>
        <begin position="426"/>
        <end position="439"/>
    </location>
</feature>
<accession>A0AA88Y3H4</accession>
<protein>
    <submittedName>
        <fullName evidence="3">Uncharacterized protein</fullName>
    </submittedName>
</protein>
<feature type="repeat" description="Filamin" evidence="1">
    <location>
        <begin position="712"/>
        <end position="807"/>
    </location>
</feature>
<dbReference type="PROSITE" id="PS50194">
    <property type="entry name" value="FILAMIN_REPEAT"/>
    <property type="match status" value="1"/>
</dbReference>
<evidence type="ECO:0000256" key="2">
    <source>
        <dbReference type="SAM" id="MobiDB-lite"/>
    </source>
</evidence>
<feature type="region of interest" description="Disordered" evidence="2">
    <location>
        <begin position="392"/>
        <end position="448"/>
    </location>
</feature>
<gene>
    <name evidence="3" type="ORF">FSP39_011938</name>
</gene>
<feature type="compositionally biased region" description="Polar residues" evidence="2">
    <location>
        <begin position="393"/>
        <end position="402"/>
    </location>
</feature>
<proteinExistence type="predicted"/>
<feature type="region of interest" description="Disordered" evidence="2">
    <location>
        <begin position="47"/>
        <end position="73"/>
    </location>
</feature>
<sequence>MTSPKPKPDTYLIYPESNRTETTESPYMTGDSVEKQIHPVEPLEFNKDEKSSFDPEGRINNLHGLPGYSTGGTRRCRRRESMLKWIEDQTLTTGVHSEDTISATGFVDDEILGVKSNVIRQGDYREHPKDLSVSENDQTAKQGQTSKANKVHFDESKFCTKTIEYYSPSFDGVENPLRKVGLQRQMSVRSLNSKSSVYDTVCPDQKGIQSISTDSSENTDLLVKGRGMTLVGRTDRATQVLANEILQETKYLSFLCNFNIRRRKNCIKMPLKSDSRTDSLTRCFRPRSLSSDTSHEHLFEYRRRFIQGDRTNLGAFSDYGLDGQENHTDSVDFPMRQSTIDTIDSGIADETSMKSIQTSPYFADDEHRSLNRHQKLFRKPYRGNIFLDPKLVMSNSNRNSPCSDKGSDEHSFESSVERSNFEHGVSSRKSRRKASHKKDHNGDFTSLSDTEVTNASKAKFSISKYLSPTINKEKENISTEVPTSPSDIPETPKVPHTSKIGIWCTACSKDESINESKSSTDEPGDLYGLSTNSRNTLLDNLANFRNLVVSPFRGLDGGIGSEFSSPLNSPRFNSESNHSCGMNSQTTFSSEISRIIKPVLFSFTNASSVTRFDEIKPGHYVSSIENMFLPISVGSSKSGSGSSYLDVSSSSSSEQKSSLEKNLSVKSPDSRVSSPLSQGSKLGTLSDSSIFSDMEKDDDLSDRKLIIDKDDDSDDDDGECKAEGLGLTQGQVGVKNNFQVWVESSRNSSLSVTIHGPRPHTVLESSVVYTGDNLYEVVFEVSHPGYYVICLRWAGKEIQDSPYLCRVTY</sequence>
<dbReference type="InterPro" id="IPR013783">
    <property type="entry name" value="Ig-like_fold"/>
</dbReference>
<dbReference type="InterPro" id="IPR014756">
    <property type="entry name" value="Ig_E-set"/>
</dbReference>
<dbReference type="Gene3D" id="2.60.40.10">
    <property type="entry name" value="Immunoglobulins"/>
    <property type="match status" value="1"/>
</dbReference>
<organism evidence="3 4">
    <name type="scientific">Pinctada imbricata</name>
    <name type="common">Atlantic pearl-oyster</name>
    <name type="synonym">Pinctada martensii</name>
    <dbReference type="NCBI Taxonomy" id="66713"/>
    <lineage>
        <taxon>Eukaryota</taxon>
        <taxon>Metazoa</taxon>
        <taxon>Spiralia</taxon>
        <taxon>Lophotrochozoa</taxon>
        <taxon>Mollusca</taxon>
        <taxon>Bivalvia</taxon>
        <taxon>Autobranchia</taxon>
        <taxon>Pteriomorphia</taxon>
        <taxon>Pterioida</taxon>
        <taxon>Pterioidea</taxon>
        <taxon>Pteriidae</taxon>
        <taxon>Pinctada</taxon>
    </lineage>
</organism>
<dbReference type="EMBL" id="VSWD01000008">
    <property type="protein sequence ID" value="KAK3095232.1"/>
    <property type="molecule type" value="Genomic_DNA"/>
</dbReference>